<dbReference type="RefSeq" id="WP_167695484.1">
    <property type="nucleotide sequence ID" value="NZ_CP118181.1"/>
</dbReference>
<dbReference type="PRINTS" id="PR00133">
    <property type="entry name" value="GLHYDRLASE3"/>
</dbReference>
<dbReference type="SUPFAM" id="SSF51445">
    <property type="entry name" value="(Trans)glycosidases"/>
    <property type="match status" value="1"/>
</dbReference>
<evidence type="ECO:0000256" key="2">
    <source>
        <dbReference type="ARBA" id="ARBA00022801"/>
    </source>
</evidence>
<dbReference type="InterPro" id="IPR036962">
    <property type="entry name" value="Glyco_hydro_3_N_sf"/>
</dbReference>
<reference evidence="6" key="1">
    <citation type="submission" date="2020-03" db="EMBL/GenBank/DDBJ databases">
        <title>Spirochaetal bacteria isolated from arthropods constitute a novel genus Entomospira genus novum within the order Spirochaetales.</title>
        <authorList>
            <person name="Grana-Miraglia L."/>
            <person name="Sikutova S."/>
            <person name="Fingerle V."/>
            <person name="Sing A."/>
            <person name="Castillo-Ramirez S."/>
            <person name="Margos G."/>
            <person name="Rudolf I."/>
        </authorList>
    </citation>
    <scope>NUCLEOTIDE SEQUENCE</scope>
    <source>
        <strain evidence="6">BR149</strain>
    </source>
</reference>
<comment type="caution">
    <text evidence="6">The sequence shown here is derived from an EMBL/GenBank/DDBJ whole genome shotgun (WGS) entry which is preliminary data.</text>
</comment>
<name>A0A968GGH4_9SPIO</name>
<dbReference type="FunFam" id="2.60.40.10:FF:000495">
    <property type="entry name" value="Periplasmic beta-glucosidase"/>
    <property type="match status" value="1"/>
</dbReference>
<keyword evidence="4" id="KW-0326">Glycosidase</keyword>
<keyword evidence="3" id="KW-0119">Carbohydrate metabolism</keyword>
<keyword evidence="7" id="KW-1185">Reference proteome</keyword>
<dbReference type="Gene3D" id="3.20.20.300">
    <property type="entry name" value="Glycoside hydrolase, family 3, N-terminal domain"/>
    <property type="match status" value="1"/>
</dbReference>
<dbReference type="AlphaFoldDB" id="A0A968GGH4"/>
<dbReference type="InterPro" id="IPR026891">
    <property type="entry name" value="Fn3-like"/>
</dbReference>
<dbReference type="PROSITE" id="PS00775">
    <property type="entry name" value="GLYCOSYL_HYDROL_F3"/>
    <property type="match status" value="1"/>
</dbReference>
<dbReference type="InterPro" id="IPR013783">
    <property type="entry name" value="Ig-like_fold"/>
</dbReference>
<evidence type="ECO:0000313" key="6">
    <source>
        <dbReference type="EMBL" id="NIZ69391.1"/>
    </source>
</evidence>
<dbReference type="Proteomes" id="UP000778951">
    <property type="component" value="Unassembled WGS sequence"/>
</dbReference>
<dbReference type="PANTHER" id="PTHR42715">
    <property type="entry name" value="BETA-GLUCOSIDASE"/>
    <property type="match status" value="1"/>
</dbReference>
<dbReference type="Pfam" id="PF01915">
    <property type="entry name" value="Glyco_hydro_3_C"/>
    <property type="match status" value="1"/>
</dbReference>
<dbReference type="GO" id="GO:0005975">
    <property type="term" value="P:carbohydrate metabolic process"/>
    <property type="evidence" value="ECO:0007669"/>
    <property type="project" value="InterPro"/>
</dbReference>
<evidence type="ECO:0000313" key="7">
    <source>
        <dbReference type="Proteomes" id="UP000778951"/>
    </source>
</evidence>
<dbReference type="InterPro" id="IPR036881">
    <property type="entry name" value="Glyco_hydro_3_C_sf"/>
</dbReference>
<feature type="domain" description="Fibronectin type III-like" evidence="5">
    <location>
        <begin position="636"/>
        <end position="705"/>
    </location>
</feature>
<dbReference type="InterPro" id="IPR017853">
    <property type="entry name" value="GH"/>
</dbReference>
<dbReference type="SMART" id="SM01217">
    <property type="entry name" value="Fn3_like"/>
    <property type="match status" value="1"/>
</dbReference>
<dbReference type="InterPro" id="IPR019800">
    <property type="entry name" value="Glyco_hydro_3_AS"/>
</dbReference>
<evidence type="ECO:0000256" key="1">
    <source>
        <dbReference type="ARBA" id="ARBA00005336"/>
    </source>
</evidence>
<sequence length="717" mass="78678">MTQAEIKALFTQMTLAEKIGQLTQLPGHFYSNDGEITGPIAELGISEEIVHQCGSTLGISGAAEVMRVQKEYLAKSRLKIPLLFMADVVHGYRTIFPIPLAMGASWNLELAQESARVAAAEADVAGVHVTFAPMVDLVRDPRWGRVMESTGEDSYLNEMFAQAMVRGFQGEHLESGRVAACVKHFAAYGAAEAGRDYNTVDMSRLMLRNQYLPAYKAAIDAGVKLIMTSFNTVEGVPATVNRWLLRDLLRKEWHFEGTVISDYTSLAEVVNHGLASDLKDVAELGLNAGLDIEMSSPSYVKYLAQLVDAGKVRLADIDEAVMRVLTLKNELGLFENPYRGANVELESKLHFSAEHQAVALAQAEESLVLLKNESNILPLSKEKKVILIGPKATARDHIGAWCWKGDKRETPTIEEALLPYFPNMKTVEATTMDEDIGIADAVAQAKDVDVIILAIGEKRSFSGEARSKADITLTDMQLRLITALKQLNKPMIALVMNGRPLDLHGVIEHVDALMVCWHAGTQAAKAIAKTLMGMSVPSGKLSMTFPHSVGQIPVYYNALNTGRPLKNFAPVVGYSEDYLSKYLDIPNAPRYPFGFGLSYTTFAYSDITLSKAAFSKGESITASLTVTNTGNFAGKEVVQLYIRDCVASVSRPVKELKGFQKIFLAVGESKELHFTINEEMLRYYHADESFSSDAGDFTLFIGTSSDDDARKIDFSLV</sequence>
<gene>
    <name evidence="6" type="ORF">HCT48_04070</name>
</gene>
<dbReference type="InterPro" id="IPR050288">
    <property type="entry name" value="Cellulose_deg_GH3"/>
</dbReference>
<evidence type="ECO:0000256" key="3">
    <source>
        <dbReference type="ARBA" id="ARBA00023277"/>
    </source>
</evidence>
<organism evidence="6 7">
    <name type="scientific">Entomospira culicis</name>
    <dbReference type="NCBI Taxonomy" id="2719989"/>
    <lineage>
        <taxon>Bacteria</taxon>
        <taxon>Pseudomonadati</taxon>
        <taxon>Spirochaetota</taxon>
        <taxon>Spirochaetia</taxon>
        <taxon>Spirochaetales</taxon>
        <taxon>Spirochaetaceae</taxon>
        <taxon>Entomospira</taxon>
    </lineage>
</organism>
<dbReference type="Gene3D" id="2.60.40.10">
    <property type="entry name" value="Immunoglobulins"/>
    <property type="match status" value="1"/>
</dbReference>
<dbReference type="Pfam" id="PF00933">
    <property type="entry name" value="Glyco_hydro_3"/>
    <property type="match status" value="1"/>
</dbReference>
<dbReference type="Gene3D" id="3.40.50.1700">
    <property type="entry name" value="Glycoside hydrolase family 3 C-terminal domain"/>
    <property type="match status" value="1"/>
</dbReference>
<dbReference type="FunFam" id="3.20.20.300:FF:000005">
    <property type="entry name" value="Periplasmic beta-glucosidase"/>
    <property type="match status" value="1"/>
</dbReference>
<dbReference type="InterPro" id="IPR002772">
    <property type="entry name" value="Glyco_hydro_3_C"/>
</dbReference>
<dbReference type="InterPro" id="IPR001764">
    <property type="entry name" value="Glyco_hydro_3_N"/>
</dbReference>
<dbReference type="PANTHER" id="PTHR42715:SF10">
    <property type="entry name" value="BETA-GLUCOSIDASE"/>
    <property type="match status" value="1"/>
</dbReference>
<dbReference type="SUPFAM" id="SSF52279">
    <property type="entry name" value="Beta-D-glucan exohydrolase, C-terminal domain"/>
    <property type="match status" value="1"/>
</dbReference>
<evidence type="ECO:0000259" key="5">
    <source>
        <dbReference type="SMART" id="SM01217"/>
    </source>
</evidence>
<dbReference type="Pfam" id="PF14310">
    <property type="entry name" value="Fn3-like"/>
    <property type="match status" value="1"/>
</dbReference>
<protein>
    <submittedName>
        <fullName evidence="6">Beta-glucosidase</fullName>
    </submittedName>
</protein>
<proteinExistence type="inferred from homology"/>
<comment type="similarity">
    <text evidence="1 4">Belongs to the glycosyl hydrolase 3 family.</text>
</comment>
<dbReference type="GO" id="GO:0008422">
    <property type="term" value="F:beta-glucosidase activity"/>
    <property type="evidence" value="ECO:0007669"/>
    <property type="project" value="UniProtKB-ARBA"/>
</dbReference>
<dbReference type="EMBL" id="JAATLM010000001">
    <property type="protein sequence ID" value="NIZ69391.1"/>
    <property type="molecule type" value="Genomic_DNA"/>
</dbReference>
<evidence type="ECO:0000256" key="4">
    <source>
        <dbReference type="RuleBase" id="RU361161"/>
    </source>
</evidence>
<accession>A0A968GGH4</accession>
<keyword evidence="2 4" id="KW-0378">Hydrolase</keyword>